<organism evidence="2 3">
    <name type="scientific">Alligator mississippiensis</name>
    <name type="common">American alligator</name>
    <dbReference type="NCBI Taxonomy" id="8496"/>
    <lineage>
        <taxon>Eukaryota</taxon>
        <taxon>Metazoa</taxon>
        <taxon>Chordata</taxon>
        <taxon>Craniata</taxon>
        <taxon>Vertebrata</taxon>
        <taxon>Euteleostomi</taxon>
        <taxon>Archelosauria</taxon>
        <taxon>Archosauria</taxon>
        <taxon>Crocodylia</taxon>
        <taxon>Alligatoridae</taxon>
        <taxon>Alligatorinae</taxon>
        <taxon>Alligator</taxon>
    </lineage>
</organism>
<name>A0A151M0T0_ALLMI</name>
<comment type="caution">
    <text evidence="2">The sequence shown here is derived from an EMBL/GenBank/DDBJ whole genome shotgun (WGS) entry which is preliminary data.</text>
</comment>
<dbReference type="AlphaFoldDB" id="A0A151M0T0"/>
<keyword evidence="3" id="KW-1185">Reference proteome</keyword>
<sequence>MNLESIQVHIMPSTSTLEQGPKSSGAFTFGPQDWGMSGNPIEPGSTSADAGVLLLEKHHHLLKPPLSHDAWKKLDGG</sequence>
<feature type="compositionally biased region" description="Polar residues" evidence="1">
    <location>
        <begin position="12"/>
        <end position="26"/>
    </location>
</feature>
<evidence type="ECO:0000313" key="3">
    <source>
        <dbReference type="Proteomes" id="UP000050525"/>
    </source>
</evidence>
<proteinExistence type="predicted"/>
<reference evidence="2 3" key="1">
    <citation type="journal article" date="2012" name="Genome Biol.">
        <title>Sequencing three crocodilian genomes to illuminate the evolution of archosaurs and amniotes.</title>
        <authorList>
            <person name="St John J.A."/>
            <person name="Braun E.L."/>
            <person name="Isberg S.R."/>
            <person name="Miles L.G."/>
            <person name="Chong A.Y."/>
            <person name="Gongora J."/>
            <person name="Dalzell P."/>
            <person name="Moran C."/>
            <person name="Bed'hom B."/>
            <person name="Abzhanov A."/>
            <person name="Burgess S.C."/>
            <person name="Cooksey A.M."/>
            <person name="Castoe T.A."/>
            <person name="Crawford N.G."/>
            <person name="Densmore L.D."/>
            <person name="Drew J.C."/>
            <person name="Edwards S.V."/>
            <person name="Faircloth B.C."/>
            <person name="Fujita M.K."/>
            <person name="Greenwold M.J."/>
            <person name="Hoffmann F.G."/>
            <person name="Howard J.M."/>
            <person name="Iguchi T."/>
            <person name="Janes D.E."/>
            <person name="Khan S.Y."/>
            <person name="Kohno S."/>
            <person name="de Koning A.J."/>
            <person name="Lance S.L."/>
            <person name="McCarthy F.M."/>
            <person name="McCormack J.E."/>
            <person name="Merchant M.E."/>
            <person name="Peterson D.G."/>
            <person name="Pollock D.D."/>
            <person name="Pourmand N."/>
            <person name="Raney B.J."/>
            <person name="Roessler K.A."/>
            <person name="Sanford J.R."/>
            <person name="Sawyer R.H."/>
            <person name="Schmidt C.J."/>
            <person name="Triplett E.W."/>
            <person name="Tuberville T.D."/>
            <person name="Venegas-Anaya M."/>
            <person name="Howard J.T."/>
            <person name="Jarvis E.D."/>
            <person name="Guillette L.J.Jr."/>
            <person name="Glenn T.C."/>
            <person name="Green R.E."/>
            <person name="Ray D.A."/>
        </authorList>
    </citation>
    <scope>NUCLEOTIDE SEQUENCE [LARGE SCALE GENOMIC DNA]</scope>
    <source>
        <strain evidence="2">KSC_2009_1</strain>
    </source>
</reference>
<accession>A0A151M0T0</accession>
<evidence type="ECO:0000256" key="1">
    <source>
        <dbReference type="SAM" id="MobiDB-lite"/>
    </source>
</evidence>
<gene>
    <name evidence="2" type="ORF">Y1Q_0011706</name>
</gene>
<dbReference type="Proteomes" id="UP000050525">
    <property type="component" value="Unassembled WGS sequence"/>
</dbReference>
<evidence type="ECO:0000313" key="2">
    <source>
        <dbReference type="EMBL" id="KYO18127.1"/>
    </source>
</evidence>
<dbReference type="EMBL" id="AKHW03006853">
    <property type="protein sequence ID" value="KYO18127.1"/>
    <property type="molecule type" value="Genomic_DNA"/>
</dbReference>
<protein>
    <submittedName>
        <fullName evidence="2">Uncharacterized protein</fullName>
    </submittedName>
</protein>
<feature type="region of interest" description="Disordered" evidence="1">
    <location>
        <begin position="12"/>
        <end position="47"/>
    </location>
</feature>